<dbReference type="Proteomes" id="UP001438189">
    <property type="component" value="Unassembled WGS sequence"/>
</dbReference>
<accession>A0ABD5LGJ8</accession>
<dbReference type="Pfam" id="PF09327">
    <property type="entry name" value="Phage_Tail_Tip"/>
    <property type="match status" value="1"/>
</dbReference>
<dbReference type="InterPro" id="IPR015406">
    <property type="entry name" value="GpJ_CSF"/>
</dbReference>
<feature type="domain" description="Tip attachment protein J central straight fiber" evidence="1">
    <location>
        <begin position="768"/>
        <end position="880"/>
    </location>
</feature>
<evidence type="ECO:0000313" key="3">
    <source>
        <dbReference type="EMBL" id="MES4990996.1"/>
    </source>
</evidence>
<organism evidence="3 4">
    <name type="scientific">Agrobacterium radiobacter</name>
    <dbReference type="NCBI Taxonomy" id="362"/>
    <lineage>
        <taxon>Bacteria</taxon>
        <taxon>Pseudomonadati</taxon>
        <taxon>Pseudomonadota</taxon>
        <taxon>Alphaproteobacteria</taxon>
        <taxon>Hyphomicrobiales</taxon>
        <taxon>Rhizobiaceae</taxon>
        <taxon>Rhizobium/Agrobacterium group</taxon>
        <taxon>Agrobacterium</taxon>
        <taxon>Agrobacterium tumefaciens complex</taxon>
    </lineage>
</organism>
<dbReference type="InterPro" id="IPR032876">
    <property type="entry name" value="J_dom"/>
</dbReference>
<protein>
    <submittedName>
        <fullName evidence="3">Phage tail protein</fullName>
    </submittedName>
</protein>
<sequence>MAIFSGIAAAVTAVSGWIGATLASAGLGALMLKTAVGVGLSLLAQSLAGKPKDPTFSINGTLQGGGDISRSFIIGRTATAGSLVFVNTWGQDGDTPNAYLTQVIALSDLPVRGLAEVWVNGERATLGGLTDRGYAVNEYPDSLWVKFYDGTQTTADSFLFTSVSNGNRWWNPDRIGRGVAYAIVTARVSKNMFSGVPSFKFVLEGMRLYDISRDSTQGGVGPQRYADPATWGGDGDFLPAVQIYNLLRGITYNGQWFYGLQNLSSSRLPAAAWITQIEKHRAGTLESTGWVNTYRSGGEIQVEAPLTSAIEALLTACQGRISEVGGVYYLHSGAPDAPVIAFTDDDILSTEEQEFTPFLGLADTINGVSANYPSPADGWVAKTAPPLYRTDLEAIDGNRRLMADVDLNFVPYPEQVQRLMKSALEEARRFRRHTIVLPPKFWAYATPGTVFSWTSERNGYVSKLTRIDGVADRANLDVMIDITEVDPADYDWSSDTEFKPPVDGQLGVIRPTPQPIVDWFAEPWILTDSFGESRRPAIRITWDNTDGRLDDVIAVEYEVRLQSGLEKVSEGRTDQPEAGSLIASHGLLPNETYGVRGRYIPGGDRPTTWSGFMVVTTPNVRLGAKDIDVVVDLTTIGTAVRQRFAELQKEMDDFNRRYEEGLSAFSLVGAVGQVDREEIRAELGTARAEITDERRVRVTENEAMAQRVGLVSASVDEANAKIITEETARVSADRALSESLLGVSAELGDRFAQGLVKFQAVAAPSGVDARFSVLLRGGVGETYKDTGFFLELYTSGGVQRSRMAIKVDQFSVSDGTTAYSVFAIEGGVVKIINALIEQAQINNLMVGTSNIAPNAVTAAAGDVLPGSGSVEITLVHGTGSPRVTVEALGKVFTGTATDSAYVQFVLRNVTDNADIDTFLVYSKTTPAAGAAKITGQMTHIFFPPTGRTQTVFRLTATPFGATPSNSTLSAEASKR</sequence>
<dbReference type="Pfam" id="PF13550">
    <property type="entry name" value="Phage-tail_3"/>
    <property type="match status" value="1"/>
</dbReference>
<evidence type="ECO:0000259" key="1">
    <source>
        <dbReference type="Pfam" id="PF09327"/>
    </source>
</evidence>
<reference evidence="3 4" key="1">
    <citation type="submission" date="2024-06" db="EMBL/GenBank/DDBJ databases">
        <title>Genome sequencing of Agrobacterium spp. from tobacco in Serbia.</title>
        <authorList>
            <person name="Ilicic R.J."/>
            <person name="Studholme D.J."/>
            <person name="Jelusic A."/>
            <person name="Barac G."/>
            <person name="Bagi F."/>
            <person name="Popovic Milovanovic T."/>
        </authorList>
    </citation>
    <scope>NUCLEOTIDE SEQUENCE [LARGE SCALE GENOMIC DNA]</scope>
    <source>
        <strain evidence="3 4">DA1</strain>
    </source>
</reference>
<evidence type="ECO:0000259" key="2">
    <source>
        <dbReference type="Pfam" id="PF13550"/>
    </source>
</evidence>
<dbReference type="EMBL" id="JBETME010000004">
    <property type="protein sequence ID" value="MES4990996.1"/>
    <property type="molecule type" value="Genomic_DNA"/>
</dbReference>
<feature type="domain" description="Tip attachment protein J" evidence="2">
    <location>
        <begin position="308"/>
        <end position="467"/>
    </location>
</feature>
<evidence type="ECO:0000313" key="4">
    <source>
        <dbReference type="Proteomes" id="UP001438189"/>
    </source>
</evidence>
<dbReference type="AlphaFoldDB" id="A0ABD5LGJ8"/>
<gene>
    <name evidence="3" type="ORF">ABVB70_11690</name>
</gene>
<dbReference type="RefSeq" id="WP_353574253.1">
    <property type="nucleotide sequence ID" value="NZ_JBETME010000004.1"/>
</dbReference>
<name>A0ABD5LGJ8_AGRRD</name>
<proteinExistence type="predicted"/>
<comment type="caution">
    <text evidence="3">The sequence shown here is derived from an EMBL/GenBank/DDBJ whole genome shotgun (WGS) entry which is preliminary data.</text>
</comment>